<keyword evidence="2" id="KW-1185">Reference proteome</keyword>
<evidence type="ECO:0000313" key="1">
    <source>
        <dbReference type="EMBL" id="RAH64282.1"/>
    </source>
</evidence>
<dbReference type="EMBL" id="KZ825016">
    <property type="protein sequence ID" value="RAH64282.1"/>
    <property type="molecule type" value="Genomic_DNA"/>
</dbReference>
<protein>
    <submittedName>
        <fullName evidence="1">Uncharacterized protein</fullName>
    </submittedName>
</protein>
<accession>A0ACD1GSI9</accession>
<proteinExistence type="predicted"/>
<organism evidence="1 2">
    <name type="scientific">Aspergillus aculeatinus CBS 121060</name>
    <dbReference type="NCBI Taxonomy" id="1448322"/>
    <lineage>
        <taxon>Eukaryota</taxon>
        <taxon>Fungi</taxon>
        <taxon>Dikarya</taxon>
        <taxon>Ascomycota</taxon>
        <taxon>Pezizomycotina</taxon>
        <taxon>Eurotiomycetes</taxon>
        <taxon>Eurotiomycetidae</taxon>
        <taxon>Eurotiales</taxon>
        <taxon>Aspergillaceae</taxon>
        <taxon>Aspergillus</taxon>
        <taxon>Aspergillus subgen. Circumdati</taxon>
    </lineage>
</organism>
<reference evidence="1" key="1">
    <citation type="submission" date="2018-02" db="EMBL/GenBank/DDBJ databases">
        <title>The genomes of Aspergillus section Nigri reveals drivers in fungal speciation.</title>
        <authorList>
            <consortium name="DOE Joint Genome Institute"/>
            <person name="Vesth T.C."/>
            <person name="Nybo J."/>
            <person name="Theobald S."/>
            <person name="Brandl J."/>
            <person name="Frisvad J.C."/>
            <person name="Nielsen K.F."/>
            <person name="Lyhne E.K."/>
            <person name="Kogle M.E."/>
            <person name="Kuo A."/>
            <person name="Riley R."/>
            <person name="Clum A."/>
            <person name="Nolan M."/>
            <person name="Lipzen A."/>
            <person name="Salamov A."/>
            <person name="Henrissat B."/>
            <person name="Wiebenga A."/>
            <person name="De vries R.P."/>
            <person name="Grigoriev I.V."/>
            <person name="Mortensen U.H."/>
            <person name="Andersen M.R."/>
            <person name="Baker S.E."/>
        </authorList>
    </citation>
    <scope>NUCLEOTIDE SEQUENCE</scope>
    <source>
        <strain evidence="1">CBS 121060</strain>
    </source>
</reference>
<sequence length="442" mass="50433">MTWLNCFWHEGSTESESCGMCRAALGARRGLASHGFPPVLDGQCRCCGPNGFMQPPCQNLECHRNRRLRVLRQQARDPDRHDPPPPPDPSSPGKIDRPRIIYCIMTQEQEARLDEYERSLPGQRLDLGVPMPIPSTDSDTEGLARDRWLAWSFRQYNRQMLEWEVFQELQKIDRQELLHRQYLRELNIMNGMQTLEAEAPSISSCTNGDTGPRDRAVERLQAARWAEADPAPVVSTVDIIRFLFKSSIPESYLCLVEEYGDREVAPSSASAIQELLIRKDAGRPLNWDVRRETPVRVDRPGPCNCNWNPRRRPTSTHPPTPSSFAVTTRPGSASYRWEPYPRNRPDTRDSRVVIPTCPCCGVWATDMPWPTFQGATLDNNLLYHDTATPPEVPVSDITRLLVQDLNLPMVEYVSMDLEGDVIDETFEAASEYGENHEENDMW</sequence>
<evidence type="ECO:0000313" key="2">
    <source>
        <dbReference type="Proteomes" id="UP000249661"/>
    </source>
</evidence>
<gene>
    <name evidence="1" type="ORF">BO66DRAFT_243736</name>
</gene>
<dbReference type="Proteomes" id="UP000249661">
    <property type="component" value="Unassembled WGS sequence"/>
</dbReference>
<name>A0ACD1GSI9_9EURO</name>